<feature type="transmembrane region" description="Helical" evidence="5">
    <location>
        <begin position="73"/>
        <end position="92"/>
    </location>
</feature>
<accession>A0ABS5JUG7</accession>
<evidence type="ECO:0000259" key="6">
    <source>
        <dbReference type="Pfam" id="PF05154"/>
    </source>
</evidence>
<keyword evidence="3 5" id="KW-1133">Transmembrane helix</keyword>
<evidence type="ECO:0000256" key="5">
    <source>
        <dbReference type="SAM" id="Phobius"/>
    </source>
</evidence>
<dbReference type="RefSeq" id="WP_212215221.1">
    <property type="nucleotide sequence ID" value="NZ_JAGUCO010000003.1"/>
</dbReference>
<proteinExistence type="predicted"/>
<keyword evidence="4 5" id="KW-0472">Membrane</keyword>
<dbReference type="Pfam" id="PF05154">
    <property type="entry name" value="TM2"/>
    <property type="match status" value="1"/>
</dbReference>
<comment type="caution">
    <text evidence="7">The sequence shown here is derived from an EMBL/GenBank/DDBJ whole genome shotgun (WGS) entry which is preliminary data.</text>
</comment>
<dbReference type="EMBL" id="JAGUCO010000003">
    <property type="protein sequence ID" value="MBS2098006.1"/>
    <property type="molecule type" value="Genomic_DNA"/>
</dbReference>
<evidence type="ECO:0000313" key="8">
    <source>
        <dbReference type="Proteomes" id="UP000708576"/>
    </source>
</evidence>
<feature type="transmembrane region" description="Helical" evidence="5">
    <location>
        <begin position="48"/>
        <end position="67"/>
    </location>
</feature>
<evidence type="ECO:0000256" key="4">
    <source>
        <dbReference type="ARBA" id="ARBA00023136"/>
    </source>
</evidence>
<evidence type="ECO:0000256" key="3">
    <source>
        <dbReference type="ARBA" id="ARBA00022989"/>
    </source>
</evidence>
<keyword evidence="8" id="KW-1185">Reference proteome</keyword>
<protein>
    <submittedName>
        <fullName evidence="7">TM2 domain-containing protein</fullName>
    </submittedName>
</protein>
<evidence type="ECO:0000256" key="1">
    <source>
        <dbReference type="ARBA" id="ARBA00004141"/>
    </source>
</evidence>
<evidence type="ECO:0000313" key="7">
    <source>
        <dbReference type="EMBL" id="MBS2098006.1"/>
    </source>
</evidence>
<organism evidence="7 8">
    <name type="scientific">Carboxylicivirga linearis</name>
    <dbReference type="NCBI Taxonomy" id="1628157"/>
    <lineage>
        <taxon>Bacteria</taxon>
        <taxon>Pseudomonadati</taxon>
        <taxon>Bacteroidota</taxon>
        <taxon>Bacteroidia</taxon>
        <taxon>Marinilabiliales</taxon>
        <taxon>Marinilabiliaceae</taxon>
        <taxon>Carboxylicivirga</taxon>
    </lineage>
</organism>
<evidence type="ECO:0000256" key="2">
    <source>
        <dbReference type="ARBA" id="ARBA00022692"/>
    </source>
</evidence>
<dbReference type="Proteomes" id="UP000708576">
    <property type="component" value="Unassembled WGS sequence"/>
</dbReference>
<dbReference type="InterPro" id="IPR007829">
    <property type="entry name" value="TM2"/>
</dbReference>
<feature type="domain" description="TM2" evidence="6">
    <location>
        <begin position="59"/>
        <end position="92"/>
    </location>
</feature>
<sequence length="113" mass="12871">MNRIFTLLPEADSEEAIFLESLLKDSSDEQVQNFILIYRGRRKDPQTILLTALIGLVWVAGIHRFLMNQIGMGILYLLTGGLCLIGTIVDLVNHKNLAFEYNQRVAREIKILI</sequence>
<keyword evidence="2 5" id="KW-0812">Transmembrane</keyword>
<comment type="subcellular location">
    <subcellularLocation>
        <location evidence="1">Membrane</location>
        <topology evidence="1">Multi-pass membrane protein</topology>
    </subcellularLocation>
</comment>
<reference evidence="7 8" key="1">
    <citation type="journal article" date="2015" name="Int. J. Syst. Evol. Microbiol.">
        <title>Carboxylicivirga linearis sp. nov., isolated from a sea cucumber culture pond.</title>
        <authorList>
            <person name="Wang F.Q."/>
            <person name="Zhou Y.X."/>
            <person name="Lin X.Z."/>
            <person name="Chen G.J."/>
            <person name="Du Z.J."/>
        </authorList>
    </citation>
    <scope>NUCLEOTIDE SEQUENCE [LARGE SCALE GENOMIC DNA]</scope>
    <source>
        <strain evidence="7 8">FB218</strain>
    </source>
</reference>
<gene>
    <name evidence="7" type="ORF">KEM10_06905</name>
</gene>
<name>A0ABS5JUG7_9BACT</name>